<evidence type="ECO:0000259" key="3">
    <source>
        <dbReference type="PROSITE" id="PS51833"/>
    </source>
</evidence>
<dbReference type="SUPFAM" id="SSF109604">
    <property type="entry name" value="HD-domain/PDEase-like"/>
    <property type="match status" value="1"/>
</dbReference>
<dbReference type="SMART" id="SM00448">
    <property type="entry name" value="REC"/>
    <property type="match status" value="1"/>
</dbReference>
<dbReference type="PANTHER" id="PTHR33525">
    <property type="match status" value="1"/>
</dbReference>
<evidence type="ECO:0000259" key="2">
    <source>
        <dbReference type="PROSITE" id="PS50110"/>
    </source>
</evidence>
<gene>
    <name evidence="4" type="ORF">ENJ15_03745</name>
</gene>
<dbReference type="InterPro" id="IPR013976">
    <property type="entry name" value="HDOD"/>
</dbReference>
<dbReference type="PANTHER" id="PTHR33525:SF6">
    <property type="entry name" value="HDOD DOMAIN-CONTAINING PROTEIN"/>
    <property type="match status" value="1"/>
</dbReference>
<dbReference type="PROSITE" id="PS51833">
    <property type="entry name" value="HDOD"/>
    <property type="match status" value="1"/>
</dbReference>
<evidence type="ECO:0000256" key="1">
    <source>
        <dbReference type="PROSITE-ProRule" id="PRU00169"/>
    </source>
</evidence>
<reference evidence="4" key="1">
    <citation type="journal article" date="2020" name="mSystems">
        <title>Genome- and Community-Level Interaction Insights into Carbon Utilization and Element Cycling Functions of Hydrothermarchaeota in Hydrothermal Sediment.</title>
        <authorList>
            <person name="Zhou Z."/>
            <person name="Liu Y."/>
            <person name="Xu W."/>
            <person name="Pan J."/>
            <person name="Luo Z.H."/>
            <person name="Li M."/>
        </authorList>
    </citation>
    <scope>NUCLEOTIDE SEQUENCE [LARGE SCALE GENOMIC DNA]</scope>
    <source>
        <strain evidence="4">HyVt-460</strain>
    </source>
</reference>
<dbReference type="Gene3D" id="1.10.3210.10">
    <property type="entry name" value="Hypothetical protein af1432"/>
    <property type="match status" value="1"/>
</dbReference>
<feature type="domain" description="HDOD" evidence="3">
    <location>
        <begin position="139"/>
        <end position="335"/>
    </location>
</feature>
<evidence type="ECO:0000313" key="4">
    <source>
        <dbReference type="EMBL" id="HHM02101.1"/>
    </source>
</evidence>
<protein>
    <submittedName>
        <fullName evidence="4">HDOD domain-containing protein</fullName>
    </submittedName>
</protein>
<dbReference type="Gene3D" id="3.40.50.2300">
    <property type="match status" value="1"/>
</dbReference>
<dbReference type="CDD" id="cd17569">
    <property type="entry name" value="REC_HupR-like"/>
    <property type="match status" value="1"/>
</dbReference>
<sequence>MLSVLFVDDEPNILRGYKRIFHARRKNWQIHLAGSGAEALKLLEETHVDVIITDMRMPGMDGARLLNIIRLRYPHIIRIILSGQSDEEEIMNSVLATHRFLSKPTDPQTIREAIEQSVSFREKTGNAQIRGVVSQIDHLPSLPELYLEIENILRREDFELKEVTSVIEKDMAMTASILKLVNSAFFGIPRKVSTIQEAVSYLGVVLIKSLVLNHSLFSTGLQGPHPDFIRRLWQHSNETVRHALCLARGCFREQEVVDEITLAASVHDIGMLIIANSLPGEFAGIQRQSLAGNIPAHSVEQEVLQTTHAAIGAYLAHLWSFPPAVVELILHHHDSAINFKPLFILHLADVGAQQTLNDNYGFPQESLDKNSMSLFNKSDPSLNATFKDCLNKGWNDD</sequence>
<dbReference type="PROSITE" id="PS50110">
    <property type="entry name" value="RESPONSE_REGULATORY"/>
    <property type="match status" value="1"/>
</dbReference>
<dbReference type="EMBL" id="DRLI01000143">
    <property type="protein sequence ID" value="HHM02101.1"/>
    <property type="molecule type" value="Genomic_DNA"/>
</dbReference>
<dbReference type="GO" id="GO:0000160">
    <property type="term" value="P:phosphorelay signal transduction system"/>
    <property type="evidence" value="ECO:0007669"/>
    <property type="project" value="InterPro"/>
</dbReference>
<comment type="caution">
    <text evidence="4">The sequence shown here is derived from an EMBL/GenBank/DDBJ whole genome shotgun (WGS) entry which is preliminary data.</text>
</comment>
<organism evidence="4">
    <name type="scientific">Caldithrix abyssi</name>
    <dbReference type="NCBI Taxonomy" id="187145"/>
    <lineage>
        <taxon>Bacteria</taxon>
        <taxon>Pseudomonadati</taxon>
        <taxon>Calditrichota</taxon>
        <taxon>Calditrichia</taxon>
        <taxon>Calditrichales</taxon>
        <taxon>Calditrichaceae</taxon>
        <taxon>Caldithrix</taxon>
    </lineage>
</organism>
<keyword evidence="1" id="KW-0597">Phosphoprotein</keyword>
<accession>A0A7V5RP72</accession>
<dbReference type="SUPFAM" id="SSF52172">
    <property type="entry name" value="CheY-like"/>
    <property type="match status" value="1"/>
</dbReference>
<feature type="domain" description="Response regulatory" evidence="2">
    <location>
        <begin position="3"/>
        <end position="118"/>
    </location>
</feature>
<dbReference type="InterPro" id="IPR001789">
    <property type="entry name" value="Sig_transdc_resp-reg_receiver"/>
</dbReference>
<dbReference type="InterPro" id="IPR011006">
    <property type="entry name" value="CheY-like_superfamily"/>
</dbReference>
<dbReference type="Proteomes" id="UP000885771">
    <property type="component" value="Unassembled WGS sequence"/>
</dbReference>
<dbReference type="AlphaFoldDB" id="A0A7V5RP72"/>
<dbReference type="Pfam" id="PF08668">
    <property type="entry name" value="HDOD"/>
    <property type="match status" value="1"/>
</dbReference>
<feature type="modified residue" description="4-aspartylphosphate" evidence="1">
    <location>
        <position position="54"/>
    </location>
</feature>
<dbReference type="InterPro" id="IPR052340">
    <property type="entry name" value="RNase_Y/CdgJ"/>
</dbReference>
<proteinExistence type="predicted"/>
<dbReference type="Pfam" id="PF00072">
    <property type="entry name" value="Response_reg"/>
    <property type="match status" value="1"/>
</dbReference>
<name>A0A7V5RP72_CALAY</name>